<protein>
    <recommendedName>
        <fullName evidence="1">YokE-like PH domain-containing protein</fullName>
    </recommendedName>
</protein>
<evidence type="ECO:0000313" key="2">
    <source>
        <dbReference type="EMBL" id="GLC88819.1"/>
    </source>
</evidence>
<gene>
    <name evidence="2" type="ORF">LYSBPC_19460</name>
</gene>
<sequence>MDSETFEEFAYDKLDSIEAKSELLSGAKIIFYHESAREKIAHIQEGNIEQFVAKVQEKIG</sequence>
<dbReference type="Pfam" id="PF14470">
    <property type="entry name" value="bPH_3"/>
    <property type="match status" value="1"/>
</dbReference>
<dbReference type="InterPro" id="IPR039519">
    <property type="entry name" value="YokE-like_PH"/>
</dbReference>
<dbReference type="Proteomes" id="UP001065593">
    <property type="component" value="Unassembled WGS sequence"/>
</dbReference>
<proteinExistence type="predicted"/>
<evidence type="ECO:0000313" key="3">
    <source>
        <dbReference type="Proteomes" id="UP001065593"/>
    </source>
</evidence>
<keyword evidence="3" id="KW-1185">Reference proteome</keyword>
<dbReference type="EMBL" id="BRZA01000002">
    <property type="protein sequence ID" value="GLC88819.1"/>
    <property type="molecule type" value="Genomic_DNA"/>
</dbReference>
<accession>A0ABQ5NLA5</accession>
<reference evidence="2" key="1">
    <citation type="submission" date="2022-08" db="EMBL/GenBank/DDBJ databases">
        <title>Draft genome sequence of Lysinibacillus sp. strain KH24.</title>
        <authorList>
            <person name="Kanbe H."/>
            <person name="Itoh H."/>
        </authorList>
    </citation>
    <scope>NUCLEOTIDE SEQUENCE</scope>
    <source>
        <strain evidence="2">KH24</strain>
    </source>
</reference>
<evidence type="ECO:0000259" key="1">
    <source>
        <dbReference type="Pfam" id="PF14470"/>
    </source>
</evidence>
<comment type="caution">
    <text evidence="2">The sequence shown here is derived from an EMBL/GenBank/DDBJ whole genome shotgun (WGS) entry which is preliminary data.</text>
</comment>
<organism evidence="2 3">
    <name type="scientific">Lysinibacillus piscis</name>
    <dbReference type="NCBI Taxonomy" id="2518931"/>
    <lineage>
        <taxon>Bacteria</taxon>
        <taxon>Bacillati</taxon>
        <taxon>Bacillota</taxon>
        <taxon>Bacilli</taxon>
        <taxon>Bacillales</taxon>
        <taxon>Bacillaceae</taxon>
        <taxon>Lysinibacillus</taxon>
    </lineage>
</organism>
<name>A0ABQ5NLA5_9BACI</name>
<feature type="domain" description="YokE-like PH" evidence="1">
    <location>
        <begin position="4"/>
        <end position="57"/>
    </location>
</feature>